<evidence type="ECO:0000259" key="2">
    <source>
        <dbReference type="Pfam" id="PF20167"/>
    </source>
</evidence>
<evidence type="ECO:0000313" key="4">
    <source>
        <dbReference type="Proteomes" id="UP001497516"/>
    </source>
</evidence>
<gene>
    <name evidence="3" type="ORF">LTRI10_LOCUS23811</name>
</gene>
<accession>A0AAV2EAE0</accession>
<feature type="region of interest" description="Disordered" evidence="1">
    <location>
        <begin position="348"/>
        <end position="377"/>
    </location>
</feature>
<protein>
    <recommendedName>
        <fullName evidence="2">Putative plant transposon protein domain-containing protein</fullName>
    </recommendedName>
</protein>
<keyword evidence="4" id="KW-1185">Reference proteome</keyword>
<dbReference type="InterPro" id="IPR046796">
    <property type="entry name" value="Transposase_32_dom"/>
</dbReference>
<organism evidence="3 4">
    <name type="scientific">Linum trigynum</name>
    <dbReference type="NCBI Taxonomy" id="586398"/>
    <lineage>
        <taxon>Eukaryota</taxon>
        <taxon>Viridiplantae</taxon>
        <taxon>Streptophyta</taxon>
        <taxon>Embryophyta</taxon>
        <taxon>Tracheophyta</taxon>
        <taxon>Spermatophyta</taxon>
        <taxon>Magnoliopsida</taxon>
        <taxon>eudicotyledons</taxon>
        <taxon>Gunneridae</taxon>
        <taxon>Pentapetalae</taxon>
        <taxon>rosids</taxon>
        <taxon>fabids</taxon>
        <taxon>Malpighiales</taxon>
        <taxon>Linaceae</taxon>
        <taxon>Linum</taxon>
    </lineage>
</organism>
<name>A0AAV2EAE0_9ROSI</name>
<dbReference type="EMBL" id="OZ034817">
    <property type="protein sequence ID" value="CAL1382490.1"/>
    <property type="molecule type" value="Genomic_DNA"/>
</dbReference>
<sequence>MTDLFTSSNIPGAIVTYVGRTFNEPVDFNLHRFKEFFASRRLSDPITIDLFEFKTYGVDITPYIRNLGWEFLMHYPPLAACPLPVRMFYANLDCQGITTRKLTTLVNGYFISLTAEAIGSLLNFPTGGPLPLAHEDEFLFYDFDHVIEYSRIAQRPVAAHETVTTADLNPSLRTLHYLITHFFLPRSSCHHIVTKIDLWILSNALTGRKIDYCQLLFGSIVRSAEAHLGGRLPYGGLISLLISNLGISLDGFSTVETSVSIPALAVLSYIRIDPLTSKGGETLLDPAAKRPKPFSKLSSKTRKLGESSSSVCKNLIIDFEEEEAELEPESLSEKYIKLFAEDLEKELMDGEGVPATQGEDAATLKESTDYQEDQTQG</sequence>
<evidence type="ECO:0000256" key="1">
    <source>
        <dbReference type="SAM" id="MobiDB-lite"/>
    </source>
</evidence>
<proteinExistence type="predicted"/>
<dbReference type="Proteomes" id="UP001497516">
    <property type="component" value="Chromosome 4"/>
</dbReference>
<feature type="domain" description="Putative plant transposon protein" evidence="2">
    <location>
        <begin position="66"/>
        <end position="245"/>
    </location>
</feature>
<dbReference type="Pfam" id="PF20167">
    <property type="entry name" value="Transposase_32"/>
    <property type="match status" value="1"/>
</dbReference>
<evidence type="ECO:0000313" key="3">
    <source>
        <dbReference type="EMBL" id="CAL1382490.1"/>
    </source>
</evidence>
<reference evidence="3 4" key="1">
    <citation type="submission" date="2024-04" db="EMBL/GenBank/DDBJ databases">
        <authorList>
            <person name="Fracassetti M."/>
        </authorList>
    </citation>
    <scope>NUCLEOTIDE SEQUENCE [LARGE SCALE GENOMIC DNA]</scope>
</reference>
<dbReference type="AlphaFoldDB" id="A0AAV2EAE0"/>